<evidence type="ECO:0000313" key="2">
    <source>
        <dbReference type="EMBL" id="KIJ95367.1"/>
    </source>
</evidence>
<dbReference type="EMBL" id="KN838759">
    <property type="protein sequence ID" value="KIJ95367.1"/>
    <property type="molecule type" value="Genomic_DNA"/>
</dbReference>
<dbReference type="AlphaFoldDB" id="A0A0C9XGW6"/>
<name>A0A0C9XGW6_9AGAR</name>
<dbReference type="HOGENOM" id="CLU_2979433_0_0_1"/>
<dbReference type="Proteomes" id="UP000054477">
    <property type="component" value="Unassembled WGS sequence"/>
</dbReference>
<sequence>MKTLTLCNEEVIGPTFTDGLELKSARHDQLGDQIGGGPILEGSKSARRSWGQEDGRQP</sequence>
<accession>A0A0C9XGW6</accession>
<proteinExistence type="predicted"/>
<organism evidence="2 3">
    <name type="scientific">Laccaria amethystina LaAM-08-1</name>
    <dbReference type="NCBI Taxonomy" id="1095629"/>
    <lineage>
        <taxon>Eukaryota</taxon>
        <taxon>Fungi</taxon>
        <taxon>Dikarya</taxon>
        <taxon>Basidiomycota</taxon>
        <taxon>Agaricomycotina</taxon>
        <taxon>Agaricomycetes</taxon>
        <taxon>Agaricomycetidae</taxon>
        <taxon>Agaricales</taxon>
        <taxon>Agaricineae</taxon>
        <taxon>Hydnangiaceae</taxon>
        <taxon>Laccaria</taxon>
    </lineage>
</organism>
<keyword evidence="3" id="KW-1185">Reference proteome</keyword>
<evidence type="ECO:0000256" key="1">
    <source>
        <dbReference type="SAM" id="MobiDB-lite"/>
    </source>
</evidence>
<feature type="region of interest" description="Disordered" evidence="1">
    <location>
        <begin position="27"/>
        <end position="58"/>
    </location>
</feature>
<evidence type="ECO:0000313" key="3">
    <source>
        <dbReference type="Proteomes" id="UP000054477"/>
    </source>
</evidence>
<reference evidence="3" key="2">
    <citation type="submission" date="2015-01" db="EMBL/GenBank/DDBJ databases">
        <title>Evolutionary Origins and Diversification of the Mycorrhizal Mutualists.</title>
        <authorList>
            <consortium name="DOE Joint Genome Institute"/>
            <consortium name="Mycorrhizal Genomics Consortium"/>
            <person name="Kohler A."/>
            <person name="Kuo A."/>
            <person name="Nagy L.G."/>
            <person name="Floudas D."/>
            <person name="Copeland A."/>
            <person name="Barry K.W."/>
            <person name="Cichocki N."/>
            <person name="Veneault-Fourrey C."/>
            <person name="LaButti K."/>
            <person name="Lindquist E.A."/>
            <person name="Lipzen A."/>
            <person name="Lundell T."/>
            <person name="Morin E."/>
            <person name="Murat C."/>
            <person name="Riley R."/>
            <person name="Ohm R."/>
            <person name="Sun H."/>
            <person name="Tunlid A."/>
            <person name="Henrissat B."/>
            <person name="Grigoriev I.V."/>
            <person name="Hibbett D.S."/>
            <person name="Martin F."/>
        </authorList>
    </citation>
    <scope>NUCLEOTIDE SEQUENCE [LARGE SCALE GENOMIC DNA]</scope>
    <source>
        <strain evidence="3">LaAM-08-1</strain>
    </source>
</reference>
<protein>
    <submittedName>
        <fullName evidence="2">Uncharacterized protein</fullName>
    </submittedName>
</protein>
<gene>
    <name evidence="2" type="ORF">K443DRAFT_330307</name>
</gene>
<reference evidence="2 3" key="1">
    <citation type="submission" date="2014-04" db="EMBL/GenBank/DDBJ databases">
        <authorList>
            <consortium name="DOE Joint Genome Institute"/>
            <person name="Kuo A."/>
            <person name="Kohler A."/>
            <person name="Nagy L.G."/>
            <person name="Floudas D."/>
            <person name="Copeland A."/>
            <person name="Barry K.W."/>
            <person name="Cichocki N."/>
            <person name="Veneault-Fourrey C."/>
            <person name="LaButti K."/>
            <person name="Lindquist E.A."/>
            <person name="Lipzen A."/>
            <person name="Lundell T."/>
            <person name="Morin E."/>
            <person name="Murat C."/>
            <person name="Sun H."/>
            <person name="Tunlid A."/>
            <person name="Henrissat B."/>
            <person name="Grigoriev I.V."/>
            <person name="Hibbett D.S."/>
            <person name="Martin F."/>
            <person name="Nordberg H.P."/>
            <person name="Cantor M.N."/>
            <person name="Hua S.X."/>
        </authorList>
    </citation>
    <scope>NUCLEOTIDE SEQUENCE [LARGE SCALE GENOMIC DNA]</scope>
    <source>
        <strain evidence="2 3">LaAM-08-1</strain>
    </source>
</reference>